<dbReference type="RefSeq" id="WP_378247625.1">
    <property type="nucleotide sequence ID" value="NZ_JBHSKF010000005.1"/>
</dbReference>
<keyword evidence="3" id="KW-0804">Transcription</keyword>
<keyword evidence="2" id="KW-0238">DNA-binding</keyword>
<reference evidence="6" key="1">
    <citation type="journal article" date="2019" name="Int. J. Syst. Evol. Microbiol.">
        <title>The Global Catalogue of Microorganisms (GCM) 10K type strain sequencing project: providing services to taxonomists for standard genome sequencing and annotation.</title>
        <authorList>
            <consortium name="The Broad Institute Genomics Platform"/>
            <consortium name="The Broad Institute Genome Sequencing Center for Infectious Disease"/>
            <person name="Wu L."/>
            <person name="Ma J."/>
        </authorList>
    </citation>
    <scope>NUCLEOTIDE SEQUENCE [LARGE SCALE GENOMIC DNA]</scope>
    <source>
        <strain evidence="6">CCUG 59778</strain>
    </source>
</reference>
<evidence type="ECO:0000256" key="3">
    <source>
        <dbReference type="ARBA" id="ARBA00023163"/>
    </source>
</evidence>
<accession>A0ABW0EKW1</accession>
<dbReference type="InterPro" id="IPR036390">
    <property type="entry name" value="WH_DNA-bd_sf"/>
</dbReference>
<dbReference type="Gene3D" id="1.20.120.530">
    <property type="entry name" value="GntR ligand-binding domain-like"/>
    <property type="match status" value="1"/>
</dbReference>
<dbReference type="Pfam" id="PF00392">
    <property type="entry name" value="GntR"/>
    <property type="match status" value="1"/>
</dbReference>
<protein>
    <submittedName>
        <fullName evidence="5">FadR/GntR family transcriptional regulator</fullName>
    </submittedName>
</protein>
<sequence length="231" mass="24398">MTTGMHARVVAELGAEIVSGALAPGSVLRLESLQTRFGVSRTAAREVVRVLEALRLTTSKRRVGITVQAPDRWNHYDPLVIRWQLDGPARPAALRVLTELRHAVEPIAARCAATSATPEQRGALRATAQRLAAATGDLDVFLGHDIAFHDLVLRASGNPMFAQLSAVVAEVLTGRTGHGLMPAEPHPHAVALHLEVADAIAAGAPGRAESAMRAIVTQAHAEIADLTGKSP</sequence>
<evidence type="ECO:0000256" key="1">
    <source>
        <dbReference type="ARBA" id="ARBA00023015"/>
    </source>
</evidence>
<evidence type="ECO:0000313" key="6">
    <source>
        <dbReference type="Proteomes" id="UP001596157"/>
    </source>
</evidence>
<dbReference type="SMART" id="SM00895">
    <property type="entry name" value="FCD"/>
    <property type="match status" value="1"/>
</dbReference>
<keyword evidence="6" id="KW-1185">Reference proteome</keyword>
<feature type="domain" description="HTH gntR-type" evidence="4">
    <location>
        <begin position="3"/>
        <end position="70"/>
    </location>
</feature>
<dbReference type="InterPro" id="IPR036388">
    <property type="entry name" value="WH-like_DNA-bd_sf"/>
</dbReference>
<gene>
    <name evidence="5" type="ORF">ACFPM7_13440</name>
</gene>
<dbReference type="InterPro" id="IPR011711">
    <property type="entry name" value="GntR_C"/>
</dbReference>
<name>A0ABW0EKW1_9PSEU</name>
<dbReference type="SUPFAM" id="SSF48008">
    <property type="entry name" value="GntR ligand-binding domain-like"/>
    <property type="match status" value="1"/>
</dbReference>
<organism evidence="5 6">
    <name type="scientific">Actinokineospora guangxiensis</name>
    <dbReference type="NCBI Taxonomy" id="1490288"/>
    <lineage>
        <taxon>Bacteria</taxon>
        <taxon>Bacillati</taxon>
        <taxon>Actinomycetota</taxon>
        <taxon>Actinomycetes</taxon>
        <taxon>Pseudonocardiales</taxon>
        <taxon>Pseudonocardiaceae</taxon>
        <taxon>Actinokineospora</taxon>
    </lineage>
</organism>
<evidence type="ECO:0000313" key="5">
    <source>
        <dbReference type="EMBL" id="MFC5288057.1"/>
    </source>
</evidence>
<comment type="caution">
    <text evidence="5">The sequence shown here is derived from an EMBL/GenBank/DDBJ whole genome shotgun (WGS) entry which is preliminary data.</text>
</comment>
<dbReference type="PANTHER" id="PTHR43537:SF44">
    <property type="entry name" value="GNTR FAMILY REGULATORY PROTEIN"/>
    <property type="match status" value="1"/>
</dbReference>
<dbReference type="SMART" id="SM00345">
    <property type="entry name" value="HTH_GNTR"/>
    <property type="match status" value="1"/>
</dbReference>
<proteinExistence type="predicted"/>
<dbReference type="Pfam" id="PF07729">
    <property type="entry name" value="FCD"/>
    <property type="match status" value="1"/>
</dbReference>
<dbReference type="Proteomes" id="UP001596157">
    <property type="component" value="Unassembled WGS sequence"/>
</dbReference>
<dbReference type="PANTHER" id="PTHR43537">
    <property type="entry name" value="TRANSCRIPTIONAL REGULATOR, GNTR FAMILY"/>
    <property type="match status" value="1"/>
</dbReference>
<dbReference type="PROSITE" id="PS50949">
    <property type="entry name" value="HTH_GNTR"/>
    <property type="match status" value="1"/>
</dbReference>
<dbReference type="EMBL" id="JBHSKF010000005">
    <property type="protein sequence ID" value="MFC5288057.1"/>
    <property type="molecule type" value="Genomic_DNA"/>
</dbReference>
<dbReference type="InterPro" id="IPR008920">
    <property type="entry name" value="TF_FadR/GntR_C"/>
</dbReference>
<dbReference type="SUPFAM" id="SSF46785">
    <property type="entry name" value="Winged helix' DNA-binding domain"/>
    <property type="match status" value="1"/>
</dbReference>
<evidence type="ECO:0000259" key="4">
    <source>
        <dbReference type="PROSITE" id="PS50949"/>
    </source>
</evidence>
<keyword evidence="1" id="KW-0805">Transcription regulation</keyword>
<dbReference type="InterPro" id="IPR000524">
    <property type="entry name" value="Tscrpt_reg_HTH_GntR"/>
</dbReference>
<evidence type="ECO:0000256" key="2">
    <source>
        <dbReference type="ARBA" id="ARBA00023125"/>
    </source>
</evidence>
<dbReference type="Gene3D" id="1.10.10.10">
    <property type="entry name" value="Winged helix-like DNA-binding domain superfamily/Winged helix DNA-binding domain"/>
    <property type="match status" value="1"/>
</dbReference>